<organism evidence="2 3">
    <name type="scientific">Prauserella rugosa</name>
    <dbReference type="NCBI Taxonomy" id="43354"/>
    <lineage>
        <taxon>Bacteria</taxon>
        <taxon>Bacillati</taxon>
        <taxon>Actinomycetota</taxon>
        <taxon>Actinomycetes</taxon>
        <taxon>Pseudonocardiales</taxon>
        <taxon>Pseudonocardiaceae</taxon>
        <taxon>Prauserella</taxon>
    </lineage>
</organism>
<keyword evidence="1" id="KW-0472">Membrane</keyword>
<gene>
    <name evidence="2" type="ORF">JD82_04763</name>
</gene>
<accession>A0A660CNM2</accession>
<reference evidence="2 3" key="1">
    <citation type="submission" date="2019-07" db="EMBL/GenBank/DDBJ databases">
        <title>R&amp;d 2014.</title>
        <authorList>
            <person name="Klenk H.-P."/>
        </authorList>
    </citation>
    <scope>NUCLEOTIDE SEQUENCE [LARGE SCALE GENOMIC DNA]</scope>
    <source>
        <strain evidence="2 3">DSM 43194</strain>
    </source>
</reference>
<keyword evidence="1" id="KW-0812">Transmembrane</keyword>
<dbReference type="Proteomes" id="UP000317303">
    <property type="component" value="Unassembled WGS sequence"/>
</dbReference>
<sequence length="246" mass="27447">MHPMWGVAIAVGGILLMGLGLWAMMRLLRNQNSAAETDVESRLAVEASRRGWVVDGNPKQALQLYNQACLQQYELPRRQSLRGPAKAISATAVISGQHRGRFFVAGKFEVLTTDGRRTPDDRVWVMVPGYGGVLEMHRSDGLSATVNTALGWNNFRTGNSDVDRKFEIVTTDQNFAQIFVNPAVVDYILAQGRSIDRVSMLGNQIFTGRYEGTYRDPDNLVRYLDMCCDIVDRVPETAWSGAARQY</sequence>
<keyword evidence="1" id="KW-1133">Transmembrane helix</keyword>
<dbReference type="AlphaFoldDB" id="A0A660CNM2"/>
<dbReference type="RefSeq" id="WP_030531255.1">
    <property type="nucleotide sequence ID" value="NZ_JOIJ01000004.1"/>
</dbReference>
<evidence type="ECO:0000313" key="2">
    <source>
        <dbReference type="EMBL" id="TWH22871.1"/>
    </source>
</evidence>
<dbReference type="OrthoDB" id="3812641at2"/>
<name>A0A660CNM2_9PSEU</name>
<evidence type="ECO:0000256" key="1">
    <source>
        <dbReference type="SAM" id="Phobius"/>
    </source>
</evidence>
<protein>
    <submittedName>
        <fullName evidence="2">Uncharacterized protein</fullName>
    </submittedName>
</protein>
<evidence type="ECO:0000313" key="3">
    <source>
        <dbReference type="Proteomes" id="UP000317303"/>
    </source>
</evidence>
<dbReference type="EMBL" id="VLJV01000001">
    <property type="protein sequence ID" value="TWH22871.1"/>
    <property type="molecule type" value="Genomic_DNA"/>
</dbReference>
<feature type="transmembrane region" description="Helical" evidence="1">
    <location>
        <begin position="6"/>
        <end position="24"/>
    </location>
</feature>
<comment type="caution">
    <text evidence="2">The sequence shown here is derived from an EMBL/GenBank/DDBJ whole genome shotgun (WGS) entry which is preliminary data.</text>
</comment>
<proteinExistence type="predicted"/>
<keyword evidence="3" id="KW-1185">Reference proteome</keyword>